<gene>
    <name evidence="1" type="ORF">V6N12_047039</name>
</gene>
<reference evidence="1 2" key="1">
    <citation type="journal article" date="2024" name="G3 (Bethesda)">
        <title>Genome assembly of Hibiscus sabdariffa L. provides insights into metabolisms of medicinal natural products.</title>
        <authorList>
            <person name="Kim T."/>
        </authorList>
    </citation>
    <scope>NUCLEOTIDE SEQUENCE [LARGE SCALE GENOMIC DNA]</scope>
    <source>
        <strain evidence="1">TK-2024</strain>
        <tissue evidence="1">Old leaves</tissue>
    </source>
</reference>
<accession>A0ABR1ZQM5</accession>
<dbReference type="Proteomes" id="UP001472677">
    <property type="component" value="Unassembled WGS sequence"/>
</dbReference>
<dbReference type="SUPFAM" id="SSF53098">
    <property type="entry name" value="Ribonuclease H-like"/>
    <property type="match status" value="1"/>
</dbReference>
<evidence type="ECO:0008006" key="3">
    <source>
        <dbReference type="Google" id="ProtNLM"/>
    </source>
</evidence>
<protein>
    <recommendedName>
        <fullName evidence="3">RNase H type-1 domain-containing protein</fullName>
    </recommendedName>
</protein>
<dbReference type="EMBL" id="JBBPBM010001627">
    <property type="protein sequence ID" value="KAK8482989.1"/>
    <property type="molecule type" value="Genomic_DNA"/>
</dbReference>
<proteinExistence type="predicted"/>
<evidence type="ECO:0000313" key="1">
    <source>
        <dbReference type="EMBL" id="KAK8482989.1"/>
    </source>
</evidence>
<organism evidence="1 2">
    <name type="scientific">Hibiscus sabdariffa</name>
    <name type="common">roselle</name>
    <dbReference type="NCBI Taxonomy" id="183260"/>
    <lineage>
        <taxon>Eukaryota</taxon>
        <taxon>Viridiplantae</taxon>
        <taxon>Streptophyta</taxon>
        <taxon>Embryophyta</taxon>
        <taxon>Tracheophyta</taxon>
        <taxon>Spermatophyta</taxon>
        <taxon>Magnoliopsida</taxon>
        <taxon>eudicotyledons</taxon>
        <taxon>Gunneridae</taxon>
        <taxon>Pentapetalae</taxon>
        <taxon>rosids</taxon>
        <taxon>malvids</taxon>
        <taxon>Malvales</taxon>
        <taxon>Malvaceae</taxon>
        <taxon>Malvoideae</taxon>
        <taxon>Hibiscus</taxon>
    </lineage>
</organism>
<evidence type="ECO:0000313" key="2">
    <source>
        <dbReference type="Proteomes" id="UP001472677"/>
    </source>
</evidence>
<comment type="caution">
    <text evidence="1">The sequence shown here is derived from an EMBL/GenBank/DDBJ whole genome shotgun (WGS) entry which is preliminary data.</text>
</comment>
<keyword evidence="2" id="KW-1185">Reference proteome</keyword>
<name>A0ABR1ZQM5_9ROSI</name>
<dbReference type="InterPro" id="IPR012337">
    <property type="entry name" value="RNaseH-like_sf"/>
</dbReference>
<sequence length="140" mass="15454">MVESKQELRYAFVRPSASFHHTSLSKAIGAQKGQIFFRVCGLRRKERYGCGGFLCTKEGIIRALFSGPCEFCGAAISELQAVKIALDILSKVNGMGDLELVIEINSQVVLNWIVNMGDVTMATTLASLGLERLNLLEAWW</sequence>